<dbReference type="GeneID" id="19176425"/>
<evidence type="ECO:0008006" key="6">
    <source>
        <dbReference type="Google" id="ProtNLM"/>
    </source>
</evidence>
<dbReference type="eggNOG" id="KOG0725">
    <property type="taxonomic scope" value="Eukaryota"/>
</dbReference>
<dbReference type="HOGENOM" id="CLU_010194_1_0_1"/>
<dbReference type="PANTHER" id="PTHR42760">
    <property type="entry name" value="SHORT-CHAIN DEHYDROGENASES/REDUCTASES FAMILY MEMBER"/>
    <property type="match status" value="1"/>
</dbReference>
<dbReference type="Pfam" id="PF13561">
    <property type="entry name" value="adh_short_C2"/>
    <property type="match status" value="1"/>
</dbReference>
<dbReference type="STRING" id="1182544.W9WC07"/>
<dbReference type="Proteomes" id="UP000019473">
    <property type="component" value="Unassembled WGS sequence"/>
</dbReference>
<dbReference type="RefSeq" id="XP_007754040.1">
    <property type="nucleotide sequence ID" value="XM_007755850.1"/>
</dbReference>
<dbReference type="OrthoDB" id="47007at2759"/>
<accession>W9WC07</accession>
<dbReference type="CDD" id="cd05233">
    <property type="entry name" value="SDR_c"/>
    <property type="match status" value="1"/>
</dbReference>
<dbReference type="EMBL" id="AMGW01000001">
    <property type="protein sequence ID" value="EXJ65473.1"/>
    <property type="molecule type" value="Genomic_DNA"/>
</dbReference>
<reference evidence="4 5" key="1">
    <citation type="submission" date="2013-03" db="EMBL/GenBank/DDBJ databases">
        <title>The Genome Sequence of Cladophialophora yegresii CBS 114405.</title>
        <authorList>
            <consortium name="The Broad Institute Genomics Platform"/>
            <person name="Cuomo C."/>
            <person name="de Hoog S."/>
            <person name="Gorbushina A."/>
            <person name="Walker B."/>
            <person name="Young S.K."/>
            <person name="Zeng Q."/>
            <person name="Gargeya S."/>
            <person name="Fitzgerald M."/>
            <person name="Haas B."/>
            <person name="Abouelleil A."/>
            <person name="Allen A.W."/>
            <person name="Alvarado L."/>
            <person name="Arachchi H.M."/>
            <person name="Berlin A.M."/>
            <person name="Chapman S.B."/>
            <person name="Gainer-Dewar J."/>
            <person name="Goldberg J."/>
            <person name="Griggs A."/>
            <person name="Gujja S."/>
            <person name="Hansen M."/>
            <person name="Howarth C."/>
            <person name="Imamovic A."/>
            <person name="Ireland A."/>
            <person name="Larimer J."/>
            <person name="McCowan C."/>
            <person name="Murphy C."/>
            <person name="Pearson M."/>
            <person name="Poon T.W."/>
            <person name="Priest M."/>
            <person name="Roberts A."/>
            <person name="Saif S."/>
            <person name="Shea T."/>
            <person name="Sisk P."/>
            <person name="Sykes S."/>
            <person name="Wortman J."/>
            <person name="Nusbaum C."/>
            <person name="Birren B."/>
        </authorList>
    </citation>
    <scope>NUCLEOTIDE SEQUENCE [LARGE SCALE GENOMIC DNA]</scope>
    <source>
        <strain evidence="4 5">CBS 114405</strain>
    </source>
</reference>
<evidence type="ECO:0000256" key="2">
    <source>
        <dbReference type="ARBA" id="ARBA00022857"/>
    </source>
</evidence>
<dbReference type="FunFam" id="3.40.50.720:FF:000084">
    <property type="entry name" value="Short-chain dehydrogenase reductase"/>
    <property type="match status" value="1"/>
</dbReference>
<comment type="caution">
    <text evidence="4">The sequence shown here is derived from an EMBL/GenBank/DDBJ whole genome shotgun (WGS) entry which is preliminary data.</text>
</comment>
<name>W9WC07_9EURO</name>
<dbReference type="PRINTS" id="PR00080">
    <property type="entry name" value="SDRFAMILY"/>
</dbReference>
<evidence type="ECO:0000313" key="5">
    <source>
        <dbReference type="Proteomes" id="UP000019473"/>
    </source>
</evidence>
<evidence type="ECO:0000256" key="3">
    <source>
        <dbReference type="RuleBase" id="RU000363"/>
    </source>
</evidence>
<dbReference type="PRINTS" id="PR00081">
    <property type="entry name" value="GDHRDH"/>
</dbReference>
<gene>
    <name evidence="4" type="ORF">A1O7_01814</name>
</gene>
<organism evidence="4 5">
    <name type="scientific">Cladophialophora yegresii CBS 114405</name>
    <dbReference type="NCBI Taxonomy" id="1182544"/>
    <lineage>
        <taxon>Eukaryota</taxon>
        <taxon>Fungi</taxon>
        <taxon>Dikarya</taxon>
        <taxon>Ascomycota</taxon>
        <taxon>Pezizomycotina</taxon>
        <taxon>Eurotiomycetes</taxon>
        <taxon>Chaetothyriomycetidae</taxon>
        <taxon>Chaetothyriales</taxon>
        <taxon>Herpotrichiellaceae</taxon>
        <taxon>Cladophialophora</taxon>
    </lineage>
</organism>
<evidence type="ECO:0000313" key="4">
    <source>
        <dbReference type="EMBL" id="EXJ65473.1"/>
    </source>
</evidence>
<comment type="similarity">
    <text evidence="1 3">Belongs to the short-chain dehydrogenases/reductases (SDR) family.</text>
</comment>
<dbReference type="VEuPathDB" id="FungiDB:A1O7_01814"/>
<dbReference type="Pfam" id="PF00106">
    <property type="entry name" value="adh_short"/>
    <property type="match status" value="1"/>
</dbReference>
<sequence>MVAELPPPLFGNIASLQDRVAIITGASSGLGRAIAQAYAAAGAYIINADLRSDPPPAPIVASKAKGTDMTTPTTDLINAKWPSSRDGVPRAIFVKCNVTDEEAVRNTVAEAVRTFGRLDIMVNNAGISAETFIKDYNGETKRIHETDLTVLDRSLAVNVRGVWLGIKHAAAQFLKQEPHPVFGTLDSDVQRGWIINIASILSSVGLEGNTSYCASKGAVLNLTRAVALEYAPDGIHVNAIQPGFTDTHVLENMYAKVGKEEMEKMLKNSHPMGRTGRPDDIAKAAVFLAGEGAGWMTGHGLAVDGGYLAR</sequence>
<evidence type="ECO:0000256" key="1">
    <source>
        <dbReference type="ARBA" id="ARBA00006484"/>
    </source>
</evidence>
<dbReference type="PANTHER" id="PTHR42760:SF124">
    <property type="entry name" value="SHORT-CHAIN DEHYDROGENASE_REDUCTASE"/>
    <property type="match status" value="1"/>
</dbReference>
<dbReference type="Gene3D" id="3.40.50.720">
    <property type="entry name" value="NAD(P)-binding Rossmann-like Domain"/>
    <property type="match status" value="1"/>
</dbReference>
<protein>
    <recommendedName>
        <fullName evidence="6">Gluconate 5-dehydrogenase</fullName>
    </recommendedName>
</protein>
<dbReference type="AlphaFoldDB" id="W9WC07"/>
<dbReference type="GO" id="GO:0016616">
    <property type="term" value="F:oxidoreductase activity, acting on the CH-OH group of donors, NAD or NADP as acceptor"/>
    <property type="evidence" value="ECO:0007669"/>
    <property type="project" value="TreeGrafter"/>
</dbReference>
<dbReference type="PROSITE" id="PS00061">
    <property type="entry name" value="ADH_SHORT"/>
    <property type="match status" value="1"/>
</dbReference>
<proteinExistence type="inferred from homology"/>
<keyword evidence="5" id="KW-1185">Reference proteome</keyword>
<dbReference type="InterPro" id="IPR002347">
    <property type="entry name" value="SDR_fam"/>
</dbReference>
<dbReference type="SUPFAM" id="SSF51735">
    <property type="entry name" value="NAD(P)-binding Rossmann-fold domains"/>
    <property type="match status" value="1"/>
</dbReference>
<keyword evidence="2" id="KW-0521">NADP</keyword>
<dbReference type="InterPro" id="IPR020904">
    <property type="entry name" value="Sc_DH/Rdtase_CS"/>
</dbReference>
<dbReference type="InterPro" id="IPR036291">
    <property type="entry name" value="NAD(P)-bd_dom_sf"/>
</dbReference>